<dbReference type="Gene3D" id="1.10.12.10">
    <property type="entry name" value="Lyase 2-enoyl-coa Hydratase, Chain A, domain 2"/>
    <property type="match status" value="1"/>
</dbReference>
<dbReference type="PANTHER" id="PTHR43802:SF1">
    <property type="entry name" value="IP11341P-RELATED"/>
    <property type="match status" value="1"/>
</dbReference>
<protein>
    <submittedName>
        <fullName evidence="3">2-(1,2-epoxy-1,2-dihydrophenyl)acetyl-CoA isomerase</fullName>
    </submittedName>
</protein>
<dbReference type="InterPro" id="IPR018376">
    <property type="entry name" value="Enoyl-CoA_hyd/isom_CS"/>
</dbReference>
<dbReference type="Gene3D" id="3.90.226.10">
    <property type="entry name" value="2-enoyl-CoA Hydratase, Chain A, domain 1"/>
    <property type="match status" value="1"/>
</dbReference>
<keyword evidence="4" id="KW-1185">Reference proteome</keyword>
<dbReference type="CDD" id="cd06558">
    <property type="entry name" value="crotonase-like"/>
    <property type="match status" value="1"/>
</dbReference>
<gene>
    <name evidence="3" type="primary">paaG</name>
    <name evidence="3" type="ORF">J43TS3_13060</name>
</gene>
<evidence type="ECO:0000256" key="1">
    <source>
        <dbReference type="ARBA" id="ARBA00005254"/>
    </source>
</evidence>
<dbReference type="InterPro" id="IPR001753">
    <property type="entry name" value="Enoyl-CoA_hydra/iso"/>
</dbReference>
<dbReference type="SUPFAM" id="SSF52096">
    <property type="entry name" value="ClpP/crotonase"/>
    <property type="match status" value="1"/>
</dbReference>
<comment type="caution">
    <text evidence="3">The sequence shown here is derived from an EMBL/GenBank/DDBJ whole genome shotgun (WGS) entry which is preliminary data.</text>
</comment>
<dbReference type="EMBL" id="BORP01000002">
    <property type="protein sequence ID" value="GIO26695.1"/>
    <property type="molecule type" value="Genomic_DNA"/>
</dbReference>
<dbReference type="Proteomes" id="UP000676917">
    <property type="component" value="Unassembled WGS sequence"/>
</dbReference>
<dbReference type="RefSeq" id="WP_212920208.1">
    <property type="nucleotide sequence ID" value="NZ_BORP01000002.1"/>
</dbReference>
<reference evidence="3" key="1">
    <citation type="submission" date="2021-03" db="EMBL/GenBank/DDBJ databases">
        <title>Antimicrobial resistance genes in bacteria isolated from Japanese honey, and their potential for conferring macrolide and lincosamide resistance in the American foulbrood pathogen Paenibacillus larvae.</title>
        <authorList>
            <person name="Okamoto M."/>
            <person name="Kumagai M."/>
            <person name="Kanamori H."/>
            <person name="Takamatsu D."/>
        </authorList>
    </citation>
    <scope>NUCLEOTIDE SEQUENCE</scope>
    <source>
        <strain evidence="3">J43TS3</strain>
    </source>
</reference>
<evidence type="ECO:0000313" key="3">
    <source>
        <dbReference type="EMBL" id="GIO26695.1"/>
    </source>
</evidence>
<proteinExistence type="inferred from homology"/>
<organism evidence="3 4">
    <name type="scientific">Ornithinibacillus bavariensis</name>
    <dbReference type="NCBI Taxonomy" id="545502"/>
    <lineage>
        <taxon>Bacteria</taxon>
        <taxon>Bacillati</taxon>
        <taxon>Bacillota</taxon>
        <taxon>Bacilli</taxon>
        <taxon>Bacillales</taxon>
        <taxon>Bacillaceae</taxon>
        <taxon>Ornithinibacillus</taxon>
    </lineage>
</organism>
<dbReference type="PROSITE" id="PS00166">
    <property type="entry name" value="ENOYL_COA_HYDRATASE"/>
    <property type="match status" value="1"/>
</dbReference>
<dbReference type="InterPro" id="IPR014748">
    <property type="entry name" value="Enoyl-CoA_hydra_C"/>
</dbReference>
<comment type="similarity">
    <text evidence="1 2">Belongs to the enoyl-CoA hydratase/isomerase family.</text>
</comment>
<name>A0A920C5G2_9BACI</name>
<evidence type="ECO:0000313" key="4">
    <source>
        <dbReference type="Proteomes" id="UP000676917"/>
    </source>
</evidence>
<dbReference type="Pfam" id="PF00378">
    <property type="entry name" value="ECH_1"/>
    <property type="match status" value="1"/>
</dbReference>
<sequence>MNFETILYEKNNKIATIYLNRPASYNAFTQKMNQEITYAFKLATKDEEIRCIVLTGSGKAFCSGQDLAEVDEQTNHATFLRERYHPMLQTIKQTPKPVIAAVNGIAAGAGMGLALAADFRLMKENAKFVSAFMNIGLVPDSGFLYILPRLIGYAKALEVTVLGKPIVAEEAKALGLATEVYSEQDFLEQVENFAFQMVALPTKAFSLLKRYMLDSMHTDYGTFLEQEAYAQRIAGMSTDHLEGLQAFVEKRNPNFIGK</sequence>
<dbReference type="InterPro" id="IPR029045">
    <property type="entry name" value="ClpP/crotonase-like_dom_sf"/>
</dbReference>
<accession>A0A920C5G2</accession>
<dbReference type="PANTHER" id="PTHR43802">
    <property type="entry name" value="ENOYL-COA HYDRATASE"/>
    <property type="match status" value="1"/>
</dbReference>
<keyword evidence="3" id="KW-0413">Isomerase</keyword>
<dbReference type="GO" id="GO:0016853">
    <property type="term" value="F:isomerase activity"/>
    <property type="evidence" value="ECO:0007669"/>
    <property type="project" value="UniProtKB-KW"/>
</dbReference>
<evidence type="ECO:0000256" key="2">
    <source>
        <dbReference type="RuleBase" id="RU003707"/>
    </source>
</evidence>
<dbReference type="AlphaFoldDB" id="A0A920C5G2"/>